<dbReference type="PANTHER" id="PTHR46601:SF2">
    <property type="entry name" value="UBIQUITIN-LIKE PROTEASE FAMILY PROFILE DOMAIN-CONTAINING PROTEIN"/>
    <property type="match status" value="1"/>
</dbReference>
<dbReference type="EMBL" id="CAJOBA010006876">
    <property type="protein sequence ID" value="CAF3785950.1"/>
    <property type="molecule type" value="Genomic_DNA"/>
</dbReference>
<dbReference type="AlphaFoldDB" id="A0A8S2IYD5"/>
<feature type="region of interest" description="Disordered" evidence="1">
    <location>
        <begin position="1"/>
        <end position="27"/>
    </location>
</feature>
<reference evidence="3" key="1">
    <citation type="submission" date="2021-02" db="EMBL/GenBank/DDBJ databases">
        <authorList>
            <person name="Nowell W R."/>
        </authorList>
    </citation>
    <scope>NUCLEOTIDE SEQUENCE</scope>
</reference>
<evidence type="ECO:0000256" key="1">
    <source>
        <dbReference type="SAM" id="MobiDB-lite"/>
    </source>
</evidence>
<sequence>MALTDAERSRRYREKKKNAGLGEVMKKNDRIRKRLARAKMSPHDLATLRLRQIENKKKFRSKGKKQPPAAATSSFRTKQTKAKALKKVINVLPANKDKQIELVQHLAQNLGIMKQNKEHERATKAIPLAAQIEVREFFCRDDISYQAPGKRDSITIKIDGIKQKLQKRYLFFTLREAYQLYIDEGPYVIISRSSFKDLRPPNVLYKSSTPHNVCVCLYHENVSLLLKALNEHIDGLKTINLQSFVKLLVCDAGNEICMSTECHKCNGNFNDKIQQKIIDEKRVIEWTLWTTSAEGRAVKTDFSGTVKECCTVLHSKIEHFLMHVFIKRQQASYFETIKLNVTDQYCLLQVDYSENFSIVQQNEIQSAHWAKKQLALFTAHVWSQSANHSIVIVSDNPLHNKYTVTKCLEHVLTHLQTLLPSLEELVIYSDGSASQFKQRYLFKNLTLLARDANILLSWHFFATSHGKG</sequence>
<protein>
    <submittedName>
        <fullName evidence="3">Uncharacterized protein</fullName>
    </submittedName>
</protein>
<comment type="caution">
    <text evidence="3">The sequence shown here is derived from an EMBL/GenBank/DDBJ whole genome shotgun (WGS) entry which is preliminary data.</text>
</comment>
<gene>
    <name evidence="2" type="ORF">OVA965_LOCUS15328</name>
    <name evidence="3" type="ORF">TMI583_LOCUS15333</name>
</gene>
<evidence type="ECO:0000313" key="2">
    <source>
        <dbReference type="EMBL" id="CAF1016900.1"/>
    </source>
</evidence>
<organism evidence="3 4">
    <name type="scientific">Didymodactylos carnosus</name>
    <dbReference type="NCBI Taxonomy" id="1234261"/>
    <lineage>
        <taxon>Eukaryota</taxon>
        <taxon>Metazoa</taxon>
        <taxon>Spiralia</taxon>
        <taxon>Gnathifera</taxon>
        <taxon>Rotifera</taxon>
        <taxon>Eurotatoria</taxon>
        <taxon>Bdelloidea</taxon>
        <taxon>Philodinida</taxon>
        <taxon>Philodinidae</taxon>
        <taxon>Didymodactylos</taxon>
    </lineage>
</organism>
<evidence type="ECO:0000313" key="4">
    <source>
        <dbReference type="Proteomes" id="UP000682733"/>
    </source>
</evidence>
<name>A0A8S2IYD5_9BILA</name>
<dbReference type="PANTHER" id="PTHR46601">
    <property type="entry name" value="ULP_PROTEASE DOMAIN-CONTAINING PROTEIN"/>
    <property type="match status" value="1"/>
</dbReference>
<accession>A0A8S2IYD5</accession>
<proteinExistence type="predicted"/>
<feature type="region of interest" description="Disordered" evidence="1">
    <location>
        <begin position="56"/>
        <end position="78"/>
    </location>
</feature>
<dbReference type="EMBL" id="CAJNOK010006868">
    <property type="protein sequence ID" value="CAF1016900.1"/>
    <property type="molecule type" value="Genomic_DNA"/>
</dbReference>
<dbReference type="Proteomes" id="UP000677228">
    <property type="component" value="Unassembled WGS sequence"/>
</dbReference>
<evidence type="ECO:0000313" key="3">
    <source>
        <dbReference type="EMBL" id="CAF3785950.1"/>
    </source>
</evidence>
<dbReference type="Proteomes" id="UP000682733">
    <property type="component" value="Unassembled WGS sequence"/>
</dbReference>